<dbReference type="Proteomes" id="UP001054252">
    <property type="component" value="Unassembled WGS sequence"/>
</dbReference>
<organism evidence="1 2">
    <name type="scientific">Rubroshorea leprosula</name>
    <dbReference type="NCBI Taxonomy" id="152421"/>
    <lineage>
        <taxon>Eukaryota</taxon>
        <taxon>Viridiplantae</taxon>
        <taxon>Streptophyta</taxon>
        <taxon>Embryophyta</taxon>
        <taxon>Tracheophyta</taxon>
        <taxon>Spermatophyta</taxon>
        <taxon>Magnoliopsida</taxon>
        <taxon>eudicotyledons</taxon>
        <taxon>Gunneridae</taxon>
        <taxon>Pentapetalae</taxon>
        <taxon>rosids</taxon>
        <taxon>malvids</taxon>
        <taxon>Malvales</taxon>
        <taxon>Dipterocarpaceae</taxon>
        <taxon>Rubroshorea</taxon>
    </lineage>
</organism>
<accession>A0AAV5KMW1</accession>
<gene>
    <name evidence="1" type="ORF">SLEP1_g35305</name>
</gene>
<reference evidence="1 2" key="1">
    <citation type="journal article" date="2021" name="Commun. Biol.">
        <title>The genome of Shorea leprosula (Dipterocarpaceae) highlights the ecological relevance of drought in aseasonal tropical rainforests.</title>
        <authorList>
            <person name="Ng K.K.S."/>
            <person name="Kobayashi M.J."/>
            <person name="Fawcett J.A."/>
            <person name="Hatakeyama M."/>
            <person name="Paape T."/>
            <person name="Ng C.H."/>
            <person name="Ang C.C."/>
            <person name="Tnah L.H."/>
            <person name="Lee C.T."/>
            <person name="Nishiyama T."/>
            <person name="Sese J."/>
            <person name="O'Brien M.J."/>
            <person name="Copetti D."/>
            <person name="Mohd Noor M.I."/>
            <person name="Ong R.C."/>
            <person name="Putra M."/>
            <person name="Sireger I.Z."/>
            <person name="Indrioko S."/>
            <person name="Kosugi Y."/>
            <person name="Izuno A."/>
            <person name="Isagi Y."/>
            <person name="Lee S.L."/>
            <person name="Shimizu K.K."/>
        </authorList>
    </citation>
    <scope>NUCLEOTIDE SEQUENCE [LARGE SCALE GENOMIC DNA]</scope>
    <source>
        <strain evidence="1">214</strain>
    </source>
</reference>
<dbReference type="AlphaFoldDB" id="A0AAV5KMW1"/>
<evidence type="ECO:0000313" key="2">
    <source>
        <dbReference type="Proteomes" id="UP001054252"/>
    </source>
</evidence>
<dbReference type="EMBL" id="BPVZ01000070">
    <property type="protein sequence ID" value="GKV25933.1"/>
    <property type="molecule type" value="Genomic_DNA"/>
</dbReference>
<sequence>MAKGLVMLGHLEIRECERMIKVIHTENDDERGNLRFPKLNFLMIKGLQNIISFCSGNYVLEFTSLKQLQILNCPNLKAMSKDVAAETQMLFNEQVKFLYFTFNLTLT</sequence>
<dbReference type="InterPro" id="IPR032675">
    <property type="entry name" value="LRR_dom_sf"/>
</dbReference>
<protein>
    <submittedName>
        <fullName evidence="1">Uncharacterized protein</fullName>
    </submittedName>
</protein>
<dbReference type="Gene3D" id="3.80.10.10">
    <property type="entry name" value="Ribonuclease Inhibitor"/>
    <property type="match status" value="1"/>
</dbReference>
<comment type="caution">
    <text evidence="1">The sequence shown here is derived from an EMBL/GenBank/DDBJ whole genome shotgun (WGS) entry which is preliminary data.</text>
</comment>
<evidence type="ECO:0000313" key="1">
    <source>
        <dbReference type="EMBL" id="GKV25933.1"/>
    </source>
</evidence>
<name>A0AAV5KMW1_9ROSI</name>
<proteinExistence type="predicted"/>
<keyword evidence="2" id="KW-1185">Reference proteome</keyword>